<feature type="transmembrane region" description="Helical" evidence="5">
    <location>
        <begin position="134"/>
        <end position="154"/>
    </location>
</feature>
<feature type="transmembrane region" description="Helical" evidence="5">
    <location>
        <begin position="197"/>
        <end position="218"/>
    </location>
</feature>
<dbReference type="AlphaFoldDB" id="A0A3T1CID0"/>
<organism evidence="6 7">
    <name type="scientific">Qipengyuania flava</name>
    <dbReference type="NCBI Taxonomy" id="192812"/>
    <lineage>
        <taxon>Bacteria</taxon>
        <taxon>Pseudomonadati</taxon>
        <taxon>Pseudomonadota</taxon>
        <taxon>Alphaproteobacteria</taxon>
        <taxon>Sphingomonadales</taxon>
        <taxon>Erythrobacteraceae</taxon>
        <taxon>Qipengyuania</taxon>
    </lineage>
</organism>
<keyword evidence="2 5" id="KW-0812">Transmembrane</keyword>
<feature type="transmembrane region" description="Helical" evidence="5">
    <location>
        <begin position="67"/>
        <end position="87"/>
    </location>
</feature>
<evidence type="ECO:0000256" key="4">
    <source>
        <dbReference type="ARBA" id="ARBA00023136"/>
    </source>
</evidence>
<dbReference type="Pfam" id="PF01925">
    <property type="entry name" value="TauE"/>
    <property type="match status" value="1"/>
</dbReference>
<sequence length="250" mass="25844">MVPLAIAFLVTALLYASVGFGGGSTYTALLALAEVDYRVLPLLSLACNLVVVAGSTVRFARARVTPWGRALLLTAIAAPAAFLGGLTPIAEQGFVALLGTSLLFTALTMMLPVAKRPEGEGEGERGRVARYAPLAALPLGYISGLVGIGGGIFLAPLLHLVRWDSARAIAATASLFILVNSLFGLAGQVLKGGEGRFAAAVDLGLPLLIAVAIGGQIGSLLALRYLPQRWIRWGTGVLTAFVGGRLLLNL</sequence>
<keyword evidence="5" id="KW-1003">Cell membrane</keyword>
<comment type="similarity">
    <text evidence="5">Belongs to the 4-toluene sulfonate uptake permease (TSUP) (TC 2.A.102) family.</text>
</comment>
<dbReference type="PANTHER" id="PTHR43701">
    <property type="entry name" value="MEMBRANE TRANSPORTER PROTEIN MJ0441-RELATED"/>
    <property type="match status" value="1"/>
</dbReference>
<dbReference type="PANTHER" id="PTHR43701:SF5">
    <property type="entry name" value="MEMBRANE TRANSPORTER PROTEIN-RELATED"/>
    <property type="match status" value="1"/>
</dbReference>
<comment type="subcellular location">
    <subcellularLocation>
        <location evidence="5">Cell membrane</location>
        <topology evidence="5">Multi-pass membrane protein</topology>
    </subcellularLocation>
    <subcellularLocation>
        <location evidence="1">Membrane</location>
        <topology evidence="1">Multi-pass membrane protein</topology>
    </subcellularLocation>
</comment>
<reference evidence="6 7" key="1">
    <citation type="submission" date="2019-01" db="EMBL/GenBank/DDBJ databases">
        <title>Complete genome sequence of Erythrobacter flavus KJ5.</title>
        <authorList>
            <person name="Kanesaki Y."/>
            <person name="Brotosudarmo T."/>
            <person name="Moriuchi R."/>
            <person name="Awai K."/>
        </authorList>
    </citation>
    <scope>NUCLEOTIDE SEQUENCE [LARGE SCALE GENOMIC DNA]</scope>
    <source>
        <strain evidence="6 7">KJ5</strain>
    </source>
</reference>
<evidence type="ECO:0000256" key="2">
    <source>
        <dbReference type="ARBA" id="ARBA00022692"/>
    </source>
</evidence>
<feature type="transmembrane region" description="Helical" evidence="5">
    <location>
        <begin position="230"/>
        <end position="248"/>
    </location>
</feature>
<evidence type="ECO:0000256" key="3">
    <source>
        <dbReference type="ARBA" id="ARBA00022989"/>
    </source>
</evidence>
<keyword evidence="7" id="KW-1185">Reference proteome</keyword>
<dbReference type="InterPro" id="IPR002781">
    <property type="entry name" value="TM_pro_TauE-like"/>
</dbReference>
<dbReference type="Proteomes" id="UP000290057">
    <property type="component" value="Chromosome"/>
</dbReference>
<keyword evidence="4 5" id="KW-0472">Membrane</keyword>
<dbReference type="RefSeq" id="WP_130586449.1">
    <property type="nucleotide sequence ID" value="NZ_AP019389.1"/>
</dbReference>
<gene>
    <name evidence="6" type="ORF">EKJ_15200</name>
</gene>
<feature type="transmembrane region" description="Helical" evidence="5">
    <location>
        <begin position="43"/>
        <end position="60"/>
    </location>
</feature>
<dbReference type="InterPro" id="IPR051598">
    <property type="entry name" value="TSUP/Inactive_protease-like"/>
</dbReference>
<feature type="transmembrane region" description="Helical" evidence="5">
    <location>
        <begin position="93"/>
        <end position="113"/>
    </location>
</feature>
<protein>
    <recommendedName>
        <fullName evidence="5">Probable membrane transporter protein</fullName>
    </recommendedName>
</protein>
<evidence type="ECO:0000256" key="1">
    <source>
        <dbReference type="ARBA" id="ARBA00004141"/>
    </source>
</evidence>
<dbReference type="EMBL" id="AP019389">
    <property type="protein sequence ID" value="BBI20673.1"/>
    <property type="molecule type" value="Genomic_DNA"/>
</dbReference>
<evidence type="ECO:0000313" key="7">
    <source>
        <dbReference type="Proteomes" id="UP000290057"/>
    </source>
</evidence>
<keyword evidence="3 5" id="KW-1133">Transmembrane helix</keyword>
<dbReference type="GO" id="GO:0005886">
    <property type="term" value="C:plasma membrane"/>
    <property type="evidence" value="ECO:0007669"/>
    <property type="project" value="UniProtKB-SubCell"/>
</dbReference>
<proteinExistence type="inferred from homology"/>
<evidence type="ECO:0000256" key="5">
    <source>
        <dbReference type="RuleBase" id="RU363041"/>
    </source>
</evidence>
<accession>A0A3T1CID0</accession>
<evidence type="ECO:0000313" key="6">
    <source>
        <dbReference type="EMBL" id="BBI20673.1"/>
    </source>
</evidence>
<name>A0A3T1CID0_9SPHN</name>
<feature type="transmembrane region" description="Helical" evidence="5">
    <location>
        <begin position="166"/>
        <end position="185"/>
    </location>
</feature>